<feature type="region of interest" description="Disordered" evidence="1">
    <location>
        <begin position="1044"/>
        <end position="1112"/>
    </location>
</feature>
<feature type="compositionally biased region" description="Acidic residues" evidence="1">
    <location>
        <begin position="1050"/>
        <end position="1088"/>
    </location>
</feature>
<organism evidence="4 5">
    <name type="scientific">Gracilibacillus halophilus YIM-C55.5</name>
    <dbReference type="NCBI Taxonomy" id="1308866"/>
    <lineage>
        <taxon>Bacteria</taxon>
        <taxon>Bacillati</taxon>
        <taxon>Bacillota</taxon>
        <taxon>Bacilli</taxon>
        <taxon>Bacillales</taxon>
        <taxon>Bacillaceae</taxon>
        <taxon>Gracilibacillus</taxon>
    </lineage>
</organism>
<reference evidence="4 5" key="1">
    <citation type="submission" date="2013-03" db="EMBL/GenBank/DDBJ databases">
        <title>Draft genome sequence of Gracibacillus halophilus YIM-C55.5, a moderately halophilic and thermophilic organism from the Xiaochaidamu salt lake.</title>
        <authorList>
            <person name="Sugumar T."/>
            <person name="Polireddy D.R."/>
            <person name="Antony A."/>
            <person name="Madhava Y.R."/>
            <person name="Sivakumar N."/>
        </authorList>
    </citation>
    <scope>NUCLEOTIDE SEQUENCE [LARGE SCALE GENOMIC DNA]</scope>
    <source>
        <strain evidence="4 5">YIM-C55.5</strain>
    </source>
</reference>
<dbReference type="PATRIC" id="fig|1308866.3.peg.2810"/>
<keyword evidence="2" id="KW-0812">Transmembrane</keyword>
<dbReference type="SUPFAM" id="SSF49265">
    <property type="entry name" value="Fibronectin type III"/>
    <property type="match status" value="2"/>
</dbReference>
<dbReference type="Proteomes" id="UP000012283">
    <property type="component" value="Unassembled WGS sequence"/>
</dbReference>
<evidence type="ECO:0000313" key="5">
    <source>
        <dbReference type="Proteomes" id="UP000012283"/>
    </source>
</evidence>
<dbReference type="PROSITE" id="PS50853">
    <property type="entry name" value="FN3"/>
    <property type="match status" value="1"/>
</dbReference>
<name>N4W6H4_9BACI</name>
<keyword evidence="4" id="KW-0456">Lyase</keyword>
<dbReference type="GO" id="GO:0016829">
    <property type="term" value="F:lyase activity"/>
    <property type="evidence" value="ECO:0007669"/>
    <property type="project" value="UniProtKB-KW"/>
</dbReference>
<dbReference type="Pfam" id="PF09492">
    <property type="entry name" value="Pec_lyase"/>
    <property type="match status" value="1"/>
</dbReference>
<keyword evidence="5" id="KW-1185">Reference proteome</keyword>
<keyword evidence="2" id="KW-1133">Transmembrane helix</keyword>
<dbReference type="AlphaFoldDB" id="N4W6H4"/>
<keyword evidence="2" id="KW-0472">Membrane</keyword>
<dbReference type="RefSeq" id="WP_003473519.1">
    <property type="nucleotide sequence ID" value="NZ_APML01000072.1"/>
</dbReference>
<dbReference type="STRING" id="1308866.J416_13936"/>
<feature type="transmembrane region" description="Helical" evidence="2">
    <location>
        <begin position="1119"/>
        <end position="1139"/>
    </location>
</feature>
<dbReference type="InterPro" id="IPR036116">
    <property type="entry name" value="FN3_sf"/>
</dbReference>
<dbReference type="SUPFAM" id="SSF81853">
    <property type="entry name" value="Family 10 polysaccharide lyase"/>
    <property type="match status" value="1"/>
</dbReference>
<feature type="domain" description="Fibronectin type-III" evidence="3">
    <location>
        <begin position="328"/>
        <end position="419"/>
    </location>
</feature>
<dbReference type="Gene3D" id="1.50.10.20">
    <property type="match status" value="1"/>
</dbReference>
<dbReference type="InterPro" id="IPR012669">
    <property type="entry name" value="Pectate_lyase"/>
</dbReference>
<dbReference type="EMBL" id="APML01000072">
    <property type="protein sequence ID" value="ENH95818.1"/>
    <property type="molecule type" value="Genomic_DNA"/>
</dbReference>
<dbReference type="eggNOG" id="COG4733">
    <property type="taxonomic scope" value="Bacteria"/>
</dbReference>
<sequence length="1146" mass="128223">MKKFLYLFLILMIMLATLPMNIVTIHGLTNAPTGLQAEAGNGEVKLSWNRSIGTGKSLLYIGNEIEADYKTIEHLETLGFNQIDLIRAKDAETEDANGYDIIFVGESGGSADIGQKFMNVEIPVVYSKGWVVDDVFLSSTASGDSGDIDGQSKLTIQDEDHPLASGLAGDVKVYTEAGKVNFGTPGEEAEIIAAVEGDDSKSTIFAYEEGAKRVNGDLVPARRVSTFLFKNQEDYMTDDGWKLFDKSIEWALGQTPDGSNERSFTVKRATAKGGPYETIATGLTEPYFTDSEVVNDTTYYYVVSLITQDDEGDLSEEIEVTPVDPLPVPTGLQATAGNGEVTLNWESVSEATSYDVKRSKKDEISAYQVIADDVKETYYIDSEVSNDEKYFYVVTANHEGVASDHSEAVSVIPMDTRPVIEFNDKPSFTNEEMITISGSVDQMSTVSINGETINVHSDLTFSHQLKLSLGENKVVVEAENENGEVAQPIEWTVIYDADAPTLMLNDLQGEKEGDRYVSMYNPFPITGELSEAGKVLINDEEVEVSSKDFSFETDIHLTPGKENMITIKGMDLAGNESEPIKLTVMPKKEAVPPGRIKIVRAEVIKPNTVEVTLNGKVSNVDPNDIELLSARGDWEDFNPKLTPNFTIKDTTIAENDSGQTVIIYETVETIHLDGTIEKEIDEDPHNVPYLEANYYSDDIEASIEQADNLLTWQMEHGGWDKNKSDTLFQRPWDGEEPRSESYSFIHDMETGTIDNNATIDEILFLALMYKETGDERYKESVLKGIEFLQNLQYETGGFAQAYPLNGSYQDNVTFNDNAMIRTLNAMTLMAEKQYPFNTNIINDDLATELQDSIDLATEYLLHSQIEVDGNLTAWGQQHDPFSYEPTTGRSFEIPSISGFESVSIVKYLMSLPNQTTEVKAAVQGALNWFEDVEVEGYRFERFDENEQYYYEDPSSSYWYRLYEIGTNKPLFTQRSDEIITHDIMDLAKENRSSYMWAGDFATDLLEIARTTGYYENRAYVKVVGNQSTNIVEETLVMDALHRIEGKSESSEDPNDETDEEDSSNDEGSENENNDDQSEDNASSEDENNDDNKKSEQEMNQEDHSEKTGGSELPDTATHMFSWLIAGLGILLMGLCFFFYQRYKVKR</sequence>
<gene>
    <name evidence="4" type="ORF">J416_13936</name>
</gene>
<dbReference type="eggNOG" id="COG1657">
    <property type="taxonomic scope" value="Bacteria"/>
</dbReference>
<proteinExistence type="predicted"/>
<evidence type="ECO:0000313" key="4">
    <source>
        <dbReference type="EMBL" id="ENH95818.1"/>
    </source>
</evidence>
<comment type="caution">
    <text evidence="4">The sequence shown here is derived from an EMBL/GenBank/DDBJ whole genome shotgun (WGS) entry which is preliminary data.</text>
</comment>
<dbReference type="Gene3D" id="2.60.40.10">
    <property type="entry name" value="Immunoglobulins"/>
    <property type="match status" value="4"/>
</dbReference>
<protein>
    <submittedName>
        <fullName evidence="4">Pectate lyase P358</fullName>
    </submittedName>
</protein>
<dbReference type="Pfam" id="PF09136">
    <property type="entry name" value="Glucodextran_B"/>
    <property type="match status" value="1"/>
</dbReference>
<dbReference type="InterPro" id="IPR013783">
    <property type="entry name" value="Ig-like_fold"/>
</dbReference>
<dbReference type="InterPro" id="IPR003961">
    <property type="entry name" value="FN3_dom"/>
</dbReference>
<evidence type="ECO:0000256" key="1">
    <source>
        <dbReference type="SAM" id="MobiDB-lite"/>
    </source>
</evidence>
<dbReference type="NCBIfam" id="TIGR02474">
    <property type="entry name" value="pec_lyase"/>
    <property type="match status" value="1"/>
</dbReference>
<evidence type="ECO:0000259" key="3">
    <source>
        <dbReference type="PROSITE" id="PS50853"/>
    </source>
</evidence>
<dbReference type="eggNOG" id="COG4223">
    <property type="taxonomic scope" value="Bacteria"/>
</dbReference>
<accession>N4W6H4</accession>
<feature type="compositionally biased region" description="Basic and acidic residues" evidence="1">
    <location>
        <begin position="1089"/>
        <end position="1108"/>
    </location>
</feature>
<evidence type="ECO:0000256" key="2">
    <source>
        <dbReference type="SAM" id="Phobius"/>
    </source>
</evidence>